<organism evidence="2 3">
    <name type="scientific">Dendrothele bispora (strain CBS 962.96)</name>
    <dbReference type="NCBI Taxonomy" id="1314807"/>
    <lineage>
        <taxon>Eukaryota</taxon>
        <taxon>Fungi</taxon>
        <taxon>Dikarya</taxon>
        <taxon>Basidiomycota</taxon>
        <taxon>Agaricomycotina</taxon>
        <taxon>Agaricomycetes</taxon>
        <taxon>Agaricomycetidae</taxon>
        <taxon>Agaricales</taxon>
        <taxon>Agaricales incertae sedis</taxon>
        <taxon>Dendrothele</taxon>
    </lineage>
</organism>
<evidence type="ECO:0000313" key="3">
    <source>
        <dbReference type="Proteomes" id="UP000297245"/>
    </source>
</evidence>
<dbReference type="EMBL" id="ML179425">
    <property type="protein sequence ID" value="THU88029.1"/>
    <property type="molecule type" value="Genomic_DNA"/>
</dbReference>
<protein>
    <recommendedName>
        <fullName evidence="4">Family A G protein-coupled receptor-like protein</fullName>
    </recommendedName>
</protein>
<keyword evidence="1" id="KW-1133">Transmembrane helix</keyword>
<evidence type="ECO:0000256" key="1">
    <source>
        <dbReference type="SAM" id="Phobius"/>
    </source>
</evidence>
<feature type="transmembrane region" description="Helical" evidence="1">
    <location>
        <begin position="140"/>
        <end position="161"/>
    </location>
</feature>
<dbReference type="Proteomes" id="UP000297245">
    <property type="component" value="Unassembled WGS sequence"/>
</dbReference>
<feature type="transmembrane region" description="Helical" evidence="1">
    <location>
        <begin position="20"/>
        <end position="47"/>
    </location>
</feature>
<proteinExistence type="predicted"/>
<reference evidence="2 3" key="1">
    <citation type="journal article" date="2019" name="Nat. Ecol. Evol.">
        <title>Megaphylogeny resolves global patterns of mushroom evolution.</title>
        <authorList>
            <person name="Varga T."/>
            <person name="Krizsan K."/>
            <person name="Foldi C."/>
            <person name="Dima B."/>
            <person name="Sanchez-Garcia M."/>
            <person name="Sanchez-Ramirez S."/>
            <person name="Szollosi G.J."/>
            <person name="Szarkandi J.G."/>
            <person name="Papp V."/>
            <person name="Albert L."/>
            <person name="Andreopoulos W."/>
            <person name="Angelini C."/>
            <person name="Antonin V."/>
            <person name="Barry K.W."/>
            <person name="Bougher N.L."/>
            <person name="Buchanan P."/>
            <person name="Buyck B."/>
            <person name="Bense V."/>
            <person name="Catcheside P."/>
            <person name="Chovatia M."/>
            <person name="Cooper J."/>
            <person name="Damon W."/>
            <person name="Desjardin D."/>
            <person name="Finy P."/>
            <person name="Geml J."/>
            <person name="Haridas S."/>
            <person name="Hughes K."/>
            <person name="Justo A."/>
            <person name="Karasinski D."/>
            <person name="Kautmanova I."/>
            <person name="Kiss B."/>
            <person name="Kocsube S."/>
            <person name="Kotiranta H."/>
            <person name="LaButti K.M."/>
            <person name="Lechner B.E."/>
            <person name="Liimatainen K."/>
            <person name="Lipzen A."/>
            <person name="Lukacs Z."/>
            <person name="Mihaltcheva S."/>
            <person name="Morgado L.N."/>
            <person name="Niskanen T."/>
            <person name="Noordeloos M.E."/>
            <person name="Ohm R.A."/>
            <person name="Ortiz-Santana B."/>
            <person name="Ovrebo C."/>
            <person name="Racz N."/>
            <person name="Riley R."/>
            <person name="Savchenko A."/>
            <person name="Shiryaev A."/>
            <person name="Soop K."/>
            <person name="Spirin V."/>
            <person name="Szebenyi C."/>
            <person name="Tomsovsky M."/>
            <person name="Tulloss R.E."/>
            <person name="Uehling J."/>
            <person name="Grigoriev I.V."/>
            <person name="Vagvolgyi C."/>
            <person name="Papp T."/>
            <person name="Martin F.M."/>
            <person name="Miettinen O."/>
            <person name="Hibbett D.S."/>
            <person name="Nagy L.G."/>
        </authorList>
    </citation>
    <scope>NUCLEOTIDE SEQUENCE [LARGE SCALE GENOMIC DNA]</scope>
    <source>
        <strain evidence="2 3">CBS 962.96</strain>
    </source>
</reference>
<feature type="transmembrane region" description="Helical" evidence="1">
    <location>
        <begin position="59"/>
        <end position="84"/>
    </location>
</feature>
<gene>
    <name evidence="2" type="ORF">K435DRAFT_323792</name>
</gene>
<feature type="transmembrane region" description="Helical" evidence="1">
    <location>
        <begin position="222"/>
        <end position="246"/>
    </location>
</feature>
<keyword evidence="1" id="KW-0812">Transmembrane</keyword>
<accession>A0A4S8LGB0</accession>
<dbReference type="OrthoDB" id="3174319at2759"/>
<dbReference type="AlphaFoldDB" id="A0A4S8LGB0"/>
<name>A0A4S8LGB0_DENBC</name>
<keyword evidence="3" id="KW-1185">Reference proteome</keyword>
<sequence length="323" mass="35959">MSSQTPQSGPLPDSIVSNVVGWAIEMATTFLLYGVNIAISFTAMYLLTMTSPRMTKARIGLLSLTIFMLLMSTLSVSLNMAFILLEIPLISAHPPDVMSLLTNIRVVGIYVDRLNFLTCDGIVVWRAWILYPRSLVVKLLLVLCMIGSLAGTFVNVGFTTVEFLRDINSTGGTLEMLEQTLPLLFTNLISTSIIGYKAWCYQKELGSNLISTNGSVMRAQKILWFLVESGFFYCMFWIGFTVISALNGTGSESFQVYAKAIPLLSHMRDSGIRLILCHYRSRLNLPQGLARNKKAKAPLGSWSLNRPLLKSQEAVIWRRKTPP</sequence>
<evidence type="ECO:0008006" key="4">
    <source>
        <dbReference type="Google" id="ProtNLM"/>
    </source>
</evidence>
<evidence type="ECO:0000313" key="2">
    <source>
        <dbReference type="EMBL" id="THU88029.1"/>
    </source>
</evidence>
<keyword evidence="1" id="KW-0472">Membrane</keyword>